<organism evidence="1 2">
    <name type="scientific">Paramagnetospirillum caucaseum</name>
    <dbReference type="NCBI Taxonomy" id="1244869"/>
    <lineage>
        <taxon>Bacteria</taxon>
        <taxon>Pseudomonadati</taxon>
        <taxon>Pseudomonadota</taxon>
        <taxon>Alphaproteobacteria</taxon>
        <taxon>Rhodospirillales</taxon>
        <taxon>Magnetospirillaceae</taxon>
        <taxon>Paramagnetospirillum</taxon>
    </lineage>
</organism>
<dbReference type="EMBL" id="AONQ01000029">
    <property type="protein sequence ID" value="EME69657.1"/>
    <property type="molecule type" value="Genomic_DNA"/>
</dbReference>
<dbReference type="RefSeq" id="WP_008617809.1">
    <property type="nucleotide sequence ID" value="NZ_AONQ01000029.1"/>
</dbReference>
<protein>
    <submittedName>
        <fullName evidence="1">Uncharacterized protein</fullName>
    </submittedName>
</protein>
<dbReference type="Proteomes" id="UP000011744">
    <property type="component" value="Unassembled WGS sequence"/>
</dbReference>
<reference evidence="1 2" key="1">
    <citation type="journal article" date="2014" name="Genome Announc.">
        <title>Draft Genome Sequence of Magnetospirillum sp. Strain SO-1, a Freshwater Magnetotactic Bacterium Isolated from the Ol'khovka River, Russia.</title>
        <authorList>
            <person name="Grouzdev D.S."/>
            <person name="Dziuba M.V."/>
            <person name="Sukhacheva M.S."/>
            <person name="Mardanov A.V."/>
            <person name="Beletskiy A.V."/>
            <person name="Kuznetsov B.B."/>
            <person name="Skryabin K.G."/>
        </authorList>
    </citation>
    <scope>NUCLEOTIDE SEQUENCE [LARGE SCALE GENOMIC DNA]</scope>
    <source>
        <strain evidence="1 2">SO-1</strain>
    </source>
</reference>
<comment type="caution">
    <text evidence="1">The sequence shown here is derived from an EMBL/GenBank/DDBJ whole genome shotgun (WGS) entry which is preliminary data.</text>
</comment>
<name>M2ZQR5_9PROT</name>
<dbReference type="PATRIC" id="fig|1244869.3.peg.2442"/>
<evidence type="ECO:0000313" key="2">
    <source>
        <dbReference type="Proteomes" id="UP000011744"/>
    </source>
</evidence>
<accession>M2ZQR5</accession>
<proteinExistence type="predicted"/>
<gene>
    <name evidence="1" type="ORF">H261_12106</name>
</gene>
<evidence type="ECO:0000313" key="1">
    <source>
        <dbReference type="EMBL" id="EME69657.1"/>
    </source>
</evidence>
<dbReference type="AlphaFoldDB" id="M2ZQR5"/>
<keyword evidence="2" id="KW-1185">Reference proteome</keyword>
<sequence>MDPSLREIIAHAVTEARKGGLDAVAQRAAAVTLLAAMIPSLDGGTVQLIVDQLYPFIADLGAAA</sequence>